<accession>A0A4R1Q260</accession>
<feature type="chain" id="PRO_5020426194" evidence="1">
    <location>
        <begin position="24"/>
        <end position="245"/>
    </location>
</feature>
<comment type="caution">
    <text evidence="2">The sequence shown here is derived from an EMBL/GenBank/DDBJ whole genome shotgun (WGS) entry which is preliminary data.</text>
</comment>
<dbReference type="AlphaFoldDB" id="A0A4R1Q260"/>
<name>A0A4R1Q260_9FIRM</name>
<dbReference type="EMBL" id="SLUI01000001">
    <property type="protein sequence ID" value="TCL40069.1"/>
    <property type="molecule type" value="Genomic_DNA"/>
</dbReference>
<feature type="signal peptide" evidence="1">
    <location>
        <begin position="1"/>
        <end position="23"/>
    </location>
</feature>
<evidence type="ECO:0000313" key="2">
    <source>
        <dbReference type="EMBL" id="TCL40069.1"/>
    </source>
</evidence>
<evidence type="ECO:0000256" key="1">
    <source>
        <dbReference type="SAM" id="SignalP"/>
    </source>
</evidence>
<organism evidence="2 3">
    <name type="scientific">Anaerospora hongkongensis</name>
    <dbReference type="NCBI Taxonomy" id="244830"/>
    <lineage>
        <taxon>Bacteria</taxon>
        <taxon>Bacillati</taxon>
        <taxon>Bacillota</taxon>
        <taxon>Negativicutes</taxon>
        <taxon>Selenomonadales</taxon>
        <taxon>Sporomusaceae</taxon>
        <taxon>Anaerospora</taxon>
    </lineage>
</organism>
<dbReference type="Proteomes" id="UP000295063">
    <property type="component" value="Unassembled WGS sequence"/>
</dbReference>
<keyword evidence="1" id="KW-0732">Signal</keyword>
<sequence>MLHRKFLSAITIILASTLISGCAAFTPAPKPEVGPTGKPVESKPNPPLMERFQSPPTQLYDLEATAGVIFEGFTTEKWDQAQQGLTTLQTTWQQAKPLLGEKKGVKEADEALEKLNEAIAARELTSSYETLGKFMGSISDIGKSFKLSPLADIVAVGNAARNVGFYVDDKDWSKAASKVKELQGTWQQVKPSMEQVGILGELTKTHSDIKQLKDAVNAENKASVKENLAKINESMGQIRQFYYGR</sequence>
<keyword evidence="3" id="KW-1185">Reference proteome</keyword>
<protein>
    <submittedName>
        <fullName evidence="2">Uncharacterized protein DUF4363</fullName>
    </submittedName>
</protein>
<dbReference type="OrthoDB" id="1677161at2"/>
<dbReference type="RefSeq" id="WP_132074379.1">
    <property type="nucleotide sequence ID" value="NZ_SLUI01000001.1"/>
</dbReference>
<dbReference type="PROSITE" id="PS51257">
    <property type="entry name" value="PROKAR_LIPOPROTEIN"/>
    <property type="match status" value="1"/>
</dbReference>
<gene>
    <name evidence="2" type="ORF">EV210_101270</name>
</gene>
<reference evidence="2 3" key="1">
    <citation type="submission" date="2019-03" db="EMBL/GenBank/DDBJ databases">
        <title>Genomic Encyclopedia of Type Strains, Phase IV (KMG-IV): sequencing the most valuable type-strain genomes for metagenomic binning, comparative biology and taxonomic classification.</title>
        <authorList>
            <person name="Goeker M."/>
        </authorList>
    </citation>
    <scope>NUCLEOTIDE SEQUENCE [LARGE SCALE GENOMIC DNA]</scope>
    <source>
        <strain evidence="2 3">DSM 15969</strain>
    </source>
</reference>
<proteinExistence type="predicted"/>
<evidence type="ECO:0000313" key="3">
    <source>
        <dbReference type="Proteomes" id="UP000295063"/>
    </source>
</evidence>